<keyword evidence="1 2" id="KW-0902">Two-component regulatory system</keyword>
<keyword evidence="2" id="KW-0932">Cytokinin signaling pathway</keyword>
<keyword evidence="4" id="KW-1185">Reference proteome</keyword>
<evidence type="ECO:0000313" key="3">
    <source>
        <dbReference type="EnsemblPlants" id="AET4Gv20016200.2"/>
    </source>
</evidence>
<dbReference type="EnsemblPlants" id="AET4Gv20016200.2">
    <property type="protein sequence ID" value="AET4Gv20016200.2"/>
    <property type="gene ID" value="AET4Gv20016200"/>
</dbReference>
<dbReference type="Proteomes" id="UP000015105">
    <property type="component" value="Chromosome 4D"/>
</dbReference>
<dbReference type="Gramene" id="AET4Gv20016200.2">
    <property type="protein sequence ID" value="AET4Gv20016200.2"/>
    <property type="gene ID" value="AET4Gv20016200"/>
</dbReference>
<dbReference type="GO" id="GO:0009736">
    <property type="term" value="P:cytokinin-activated signaling pathway"/>
    <property type="evidence" value="ECO:0007669"/>
    <property type="project" value="UniProtKB-KW"/>
</dbReference>
<dbReference type="GO" id="GO:0000160">
    <property type="term" value="P:phosphorelay signal transduction system"/>
    <property type="evidence" value="ECO:0007669"/>
    <property type="project" value="UniProtKB-UniRule"/>
</dbReference>
<protein>
    <recommendedName>
        <fullName evidence="2">Histidine-containing phosphotransfer protein</fullName>
    </recommendedName>
</protein>
<comment type="subcellular location">
    <subcellularLocation>
        <location evidence="2">Cytoplasm</location>
        <location evidence="2">Cytosol</location>
    </subcellularLocation>
    <subcellularLocation>
        <location evidence="2">Nucleus</location>
    </subcellularLocation>
</comment>
<reference evidence="4" key="2">
    <citation type="journal article" date="2017" name="Nat. Plants">
        <title>The Aegilops tauschii genome reveals multiple impacts of transposons.</title>
        <authorList>
            <person name="Zhao G."/>
            <person name="Zou C."/>
            <person name="Li K."/>
            <person name="Wang K."/>
            <person name="Li T."/>
            <person name="Gao L."/>
            <person name="Zhang X."/>
            <person name="Wang H."/>
            <person name="Yang Z."/>
            <person name="Liu X."/>
            <person name="Jiang W."/>
            <person name="Mao L."/>
            <person name="Kong X."/>
            <person name="Jiao Y."/>
            <person name="Jia J."/>
        </authorList>
    </citation>
    <scope>NUCLEOTIDE SEQUENCE [LARGE SCALE GENOMIC DNA]</scope>
    <source>
        <strain evidence="4">cv. AL8/78</strain>
    </source>
</reference>
<dbReference type="PANTHER" id="PTHR28242:SF27">
    <property type="entry name" value="HISTIDINE-CONTAINING PHOSPHOTRANSFER PROTEIN"/>
    <property type="match status" value="1"/>
</dbReference>
<accession>A0A453H088</accession>
<dbReference type="GO" id="GO:0043424">
    <property type="term" value="F:protein histidine kinase binding"/>
    <property type="evidence" value="ECO:0007669"/>
    <property type="project" value="UniProtKB-UniRule"/>
</dbReference>
<dbReference type="InterPro" id="IPR045871">
    <property type="entry name" value="AHP1-5/YPD1"/>
</dbReference>
<reference evidence="3" key="4">
    <citation type="submission" date="2019-03" db="UniProtKB">
        <authorList>
            <consortium name="EnsemblPlants"/>
        </authorList>
    </citation>
    <scope>IDENTIFICATION</scope>
</reference>
<comment type="function">
    <text evidence="2">Functions as a two-component phosphorelay mediators between cytokinin sensor histidine kinases and response regulators (B-type ARRs). Plays an important role in propagating cytokinin signal transduction.</text>
</comment>
<dbReference type="PANTHER" id="PTHR28242">
    <property type="entry name" value="PHOSPHORELAY INTERMEDIATE PROTEIN YPD1"/>
    <property type="match status" value="1"/>
</dbReference>
<name>A0A453H088_AEGTS</name>
<dbReference type="AlphaFoldDB" id="A0A453H088"/>
<sequence length="196" mass="21755">KRLRERARESSFIHTGSHSIPPQLLIHSDAAAAAPISPARAPCLQDLQAMAAAAIRGQINVLIATMFTTGLVDDAFLQLQRMREQGSVTPAHVVEVMNRFLNDAERIINDITGLMIEPEVDFDKVDGLVQQLKVACSSVGAKRLNLCCVQHFTPEARNKDGYLEALGRVRFQFYDLRSMFKIIMELEQHLAACGPK</sequence>
<organism evidence="3 4">
    <name type="scientific">Aegilops tauschii subsp. strangulata</name>
    <name type="common">Goatgrass</name>
    <dbReference type="NCBI Taxonomy" id="200361"/>
    <lineage>
        <taxon>Eukaryota</taxon>
        <taxon>Viridiplantae</taxon>
        <taxon>Streptophyta</taxon>
        <taxon>Embryophyta</taxon>
        <taxon>Tracheophyta</taxon>
        <taxon>Spermatophyta</taxon>
        <taxon>Magnoliopsida</taxon>
        <taxon>Liliopsida</taxon>
        <taxon>Poales</taxon>
        <taxon>Poaceae</taxon>
        <taxon>BOP clade</taxon>
        <taxon>Pooideae</taxon>
        <taxon>Triticodae</taxon>
        <taxon>Triticeae</taxon>
        <taxon>Triticinae</taxon>
        <taxon>Aegilops</taxon>
    </lineage>
</organism>
<dbReference type="SUPFAM" id="SSF47226">
    <property type="entry name" value="Histidine-containing phosphotransfer domain, HPT domain"/>
    <property type="match status" value="1"/>
</dbReference>
<dbReference type="GO" id="GO:0009927">
    <property type="term" value="F:histidine phosphotransfer kinase activity"/>
    <property type="evidence" value="ECO:0007669"/>
    <property type="project" value="UniProtKB-UniRule"/>
</dbReference>
<reference evidence="3" key="3">
    <citation type="journal article" date="2017" name="Nature">
        <title>Genome sequence of the progenitor of the wheat D genome Aegilops tauschii.</title>
        <authorList>
            <person name="Luo M.C."/>
            <person name="Gu Y.Q."/>
            <person name="Puiu D."/>
            <person name="Wang H."/>
            <person name="Twardziok S.O."/>
            <person name="Deal K.R."/>
            <person name="Huo N."/>
            <person name="Zhu T."/>
            <person name="Wang L."/>
            <person name="Wang Y."/>
            <person name="McGuire P.E."/>
            <person name="Liu S."/>
            <person name="Long H."/>
            <person name="Ramasamy R.K."/>
            <person name="Rodriguez J.C."/>
            <person name="Van S.L."/>
            <person name="Yuan L."/>
            <person name="Wang Z."/>
            <person name="Xia Z."/>
            <person name="Xiao L."/>
            <person name="Anderson O.D."/>
            <person name="Ouyang S."/>
            <person name="Liang Y."/>
            <person name="Zimin A.V."/>
            <person name="Pertea G."/>
            <person name="Qi P."/>
            <person name="Bennetzen J.L."/>
            <person name="Dai X."/>
            <person name="Dawson M.W."/>
            <person name="Muller H.G."/>
            <person name="Kugler K."/>
            <person name="Rivarola-Duarte L."/>
            <person name="Spannagl M."/>
            <person name="Mayer K.F.X."/>
            <person name="Lu F.H."/>
            <person name="Bevan M.W."/>
            <person name="Leroy P."/>
            <person name="Li P."/>
            <person name="You F.M."/>
            <person name="Sun Q."/>
            <person name="Liu Z."/>
            <person name="Lyons E."/>
            <person name="Wicker T."/>
            <person name="Salzberg S.L."/>
            <person name="Devos K.M."/>
            <person name="Dvorak J."/>
        </authorList>
    </citation>
    <scope>NUCLEOTIDE SEQUENCE [LARGE SCALE GENOMIC DNA]</scope>
    <source>
        <strain evidence="3">cv. AL8/78</strain>
    </source>
</reference>
<dbReference type="STRING" id="200361.A0A453H088"/>
<reference evidence="3" key="5">
    <citation type="journal article" date="2021" name="G3 (Bethesda)">
        <title>Aegilops tauschii genome assembly Aet v5.0 features greater sequence contiguity and improved annotation.</title>
        <authorList>
            <person name="Wang L."/>
            <person name="Zhu T."/>
            <person name="Rodriguez J.C."/>
            <person name="Deal K.R."/>
            <person name="Dubcovsky J."/>
            <person name="McGuire P.E."/>
            <person name="Lux T."/>
            <person name="Spannagl M."/>
            <person name="Mayer K.F.X."/>
            <person name="Baldrich P."/>
            <person name="Meyers B.C."/>
            <person name="Huo N."/>
            <person name="Gu Y.Q."/>
            <person name="Zhou H."/>
            <person name="Devos K.M."/>
            <person name="Bennetzen J.L."/>
            <person name="Unver T."/>
            <person name="Budak H."/>
            <person name="Gulick P.J."/>
            <person name="Galiba G."/>
            <person name="Kalapos B."/>
            <person name="Nelson D.R."/>
            <person name="Li P."/>
            <person name="You F.M."/>
            <person name="Luo M.C."/>
            <person name="Dvorak J."/>
        </authorList>
    </citation>
    <scope>NUCLEOTIDE SEQUENCE [LARGE SCALE GENOMIC DNA]</scope>
    <source>
        <strain evidence="3">cv. AL8/78</strain>
    </source>
</reference>
<evidence type="ECO:0000313" key="4">
    <source>
        <dbReference type="Proteomes" id="UP000015105"/>
    </source>
</evidence>
<dbReference type="GO" id="GO:0005634">
    <property type="term" value="C:nucleus"/>
    <property type="evidence" value="ECO:0007669"/>
    <property type="project" value="UniProtKB-SubCell"/>
</dbReference>
<proteinExistence type="predicted"/>
<evidence type="ECO:0000256" key="1">
    <source>
        <dbReference type="ARBA" id="ARBA00023012"/>
    </source>
</evidence>
<dbReference type="InterPro" id="IPR036641">
    <property type="entry name" value="HPT_dom_sf"/>
</dbReference>
<reference evidence="4" key="1">
    <citation type="journal article" date="2014" name="Science">
        <title>Ancient hybridizations among the ancestral genomes of bread wheat.</title>
        <authorList>
            <consortium name="International Wheat Genome Sequencing Consortium,"/>
            <person name="Marcussen T."/>
            <person name="Sandve S.R."/>
            <person name="Heier L."/>
            <person name="Spannagl M."/>
            <person name="Pfeifer M."/>
            <person name="Jakobsen K.S."/>
            <person name="Wulff B.B."/>
            <person name="Steuernagel B."/>
            <person name="Mayer K.F."/>
            <person name="Olsen O.A."/>
        </authorList>
    </citation>
    <scope>NUCLEOTIDE SEQUENCE [LARGE SCALE GENOMIC DNA]</scope>
    <source>
        <strain evidence="4">cv. AL8/78</strain>
    </source>
</reference>
<comment type="domain">
    <text evidence="2">Histidine-containing phosphotransfer domain (HPt) contains an active histidine that mediates the phosphotransfer.</text>
</comment>
<dbReference type="Gene3D" id="1.20.120.160">
    <property type="entry name" value="HPT domain"/>
    <property type="match status" value="1"/>
</dbReference>
<dbReference type="GO" id="GO:0005829">
    <property type="term" value="C:cytosol"/>
    <property type="evidence" value="ECO:0007669"/>
    <property type="project" value="UniProtKB-SubCell"/>
</dbReference>
<evidence type="ECO:0000256" key="2">
    <source>
        <dbReference type="RuleBase" id="RU369004"/>
    </source>
</evidence>